<dbReference type="AlphaFoldDB" id="A0A6I2MA30"/>
<reference evidence="2 3" key="1">
    <citation type="submission" date="2019-11" db="EMBL/GenBank/DDBJ databases">
        <title>Bacillus idriensis genome.</title>
        <authorList>
            <person name="Konopka E.N."/>
            <person name="Newman J.D."/>
        </authorList>
    </citation>
    <scope>NUCLEOTIDE SEQUENCE [LARGE SCALE GENOMIC DNA]</scope>
    <source>
        <strain evidence="2 3">DSM 19097</strain>
    </source>
</reference>
<evidence type="ECO:0000313" key="2">
    <source>
        <dbReference type="EMBL" id="MRX55080.1"/>
    </source>
</evidence>
<dbReference type="EMBL" id="WKKF01000003">
    <property type="protein sequence ID" value="MRX55080.1"/>
    <property type="molecule type" value="Genomic_DNA"/>
</dbReference>
<dbReference type="RefSeq" id="WP_070879578.1">
    <property type="nucleotide sequence ID" value="NZ_CAJFZX010000004.1"/>
</dbReference>
<keyword evidence="1" id="KW-0175">Coiled coil</keyword>
<evidence type="ECO:0000313" key="3">
    <source>
        <dbReference type="Proteomes" id="UP000441585"/>
    </source>
</evidence>
<name>A0A6I2MA30_9BACI</name>
<evidence type="ECO:0000256" key="1">
    <source>
        <dbReference type="SAM" id="Coils"/>
    </source>
</evidence>
<feature type="coiled-coil region" evidence="1">
    <location>
        <begin position="18"/>
        <end position="48"/>
    </location>
</feature>
<comment type="caution">
    <text evidence="2">The sequence shown here is derived from an EMBL/GenBank/DDBJ whole genome shotgun (WGS) entry which is preliminary data.</text>
</comment>
<sequence>MGFSEMLNQIHGAISYQSSELNDQINRLQRAKQQIEHEQTECMNEMRKILDPELDHLWKGSRADDFHEDRNEAYKVMRNIADEDYDAYKQRIQWKINSLEIDRTVLNAVSGLAHEADKLLAVGEDAFEELGNRIDDLKRRLF</sequence>
<dbReference type="Pfam" id="PF16888">
    <property type="entry name" value="YwqH-like"/>
    <property type="match status" value="1"/>
</dbReference>
<accession>A0A6I2MA30</accession>
<keyword evidence="3" id="KW-1185">Reference proteome</keyword>
<gene>
    <name evidence="2" type="ORF">GJU41_13950</name>
</gene>
<protein>
    <submittedName>
        <fullName evidence="2">DUF5082 domain-containing protein</fullName>
    </submittedName>
</protein>
<organism evidence="2 3">
    <name type="scientific">Metabacillus idriensis</name>
    <dbReference type="NCBI Taxonomy" id="324768"/>
    <lineage>
        <taxon>Bacteria</taxon>
        <taxon>Bacillati</taxon>
        <taxon>Bacillota</taxon>
        <taxon>Bacilli</taxon>
        <taxon>Bacillales</taxon>
        <taxon>Bacillaceae</taxon>
        <taxon>Metabacillus</taxon>
    </lineage>
</organism>
<proteinExistence type="predicted"/>
<dbReference type="Proteomes" id="UP000441585">
    <property type="component" value="Unassembled WGS sequence"/>
</dbReference>
<dbReference type="InterPro" id="IPR031681">
    <property type="entry name" value="YwqH-like"/>
</dbReference>